<feature type="domain" description="Phorbol-ester/DAG-type" evidence="13">
    <location>
        <begin position="55"/>
        <end position="106"/>
    </location>
</feature>
<evidence type="ECO:0000256" key="9">
    <source>
        <dbReference type="ARBA" id="ARBA00022833"/>
    </source>
</evidence>
<dbReference type="PANTHER" id="PTHR11255">
    <property type="entry name" value="DIACYLGLYCEROL KINASE"/>
    <property type="match status" value="1"/>
</dbReference>
<dbReference type="EC" id="2.7.1.107" evidence="12"/>
<dbReference type="SUPFAM" id="SSF57889">
    <property type="entry name" value="Cysteine-rich domain"/>
    <property type="match status" value="1"/>
</dbReference>
<feature type="domain" description="DAGKc" evidence="14">
    <location>
        <begin position="163"/>
        <end position="301"/>
    </location>
</feature>
<evidence type="ECO:0000313" key="15">
    <source>
        <dbReference type="EMBL" id="KRX09440.1"/>
    </source>
</evidence>
<dbReference type="Pfam" id="PF00609">
    <property type="entry name" value="DAGK_acc"/>
    <property type="match status" value="1"/>
</dbReference>
<comment type="similarity">
    <text evidence="2 12">Belongs to the eukaryotic diacylglycerol kinase family.</text>
</comment>
<protein>
    <recommendedName>
        <fullName evidence="12">Diacylglycerol kinase</fullName>
        <shortName evidence="12">DAG kinase</shortName>
        <ecNumber evidence="12">2.7.1.107</ecNumber>
    </recommendedName>
</protein>
<evidence type="ECO:0000256" key="7">
    <source>
        <dbReference type="ARBA" id="ARBA00022771"/>
    </source>
</evidence>
<comment type="subcellular location">
    <subcellularLocation>
        <location evidence="1">Membrane</location>
    </subcellularLocation>
</comment>
<dbReference type="InterPro" id="IPR002219">
    <property type="entry name" value="PKC_DAG/PE"/>
</dbReference>
<dbReference type="Gene3D" id="3.30.60.20">
    <property type="match status" value="1"/>
</dbReference>
<dbReference type="OrthoDB" id="242257at2759"/>
<dbReference type="SMART" id="SM00045">
    <property type="entry name" value="DAGKa"/>
    <property type="match status" value="1"/>
</dbReference>
<evidence type="ECO:0000256" key="3">
    <source>
        <dbReference type="ARBA" id="ARBA00022679"/>
    </source>
</evidence>
<accession>A0A0V0R504</accession>
<evidence type="ECO:0000256" key="2">
    <source>
        <dbReference type="ARBA" id="ARBA00009280"/>
    </source>
</evidence>
<evidence type="ECO:0000256" key="1">
    <source>
        <dbReference type="ARBA" id="ARBA00004370"/>
    </source>
</evidence>
<dbReference type="InterPro" id="IPR000756">
    <property type="entry name" value="Diacylglycerol_kin_accessory"/>
</dbReference>
<dbReference type="InterPro" id="IPR001206">
    <property type="entry name" value="Diacylglycerol_kinase_cat_dom"/>
</dbReference>
<dbReference type="Pfam" id="PF00781">
    <property type="entry name" value="DAGK_cat"/>
    <property type="match status" value="1"/>
</dbReference>
<dbReference type="Gene3D" id="3.40.50.10330">
    <property type="entry name" value="Probable inorganic polyphosphate/atp-NAD kinase, domain 1"/>
    <property type="match status" value="1"/>
</dbReference>
<dbReference type="EMBL" id="LDAU01000050">
    <property type="protein sequence ID" value="KRX09440.1"/>
    <property type="molecule type" value="Genomic_DNA"/>
</dbReference>
<organism evidence="15 16">
    <name type="scientific">Pseudocohnilembus persalinus</name>
    <name type="common">Ciliate</name>
    <dbReference type="NCBI Taxonomy" id="266149"/>
    <lineage>
        <taxon>Eukaryota</taxon>
        <taxon>Sar</taxon>
        <taxon>Alveolata</taxon>
        <taxon>Ciliophora</taxon>
        <taxon>Intramacronucleata</taxon>
        <taxon>Oligohymenophorea</taxon>
        <taxon>Scuticociliatia</taxon>
        <taxon>Philasterida</taxon>
        <taxon>Pseudocohnilembidae</taxon>
        <taxon>Pseudocohnilembus</taxon>
    </lineage>
</organism>
<evidence type="ECO:0000256" key="6">
    <source>
        <dbReference type="ARBA" id="ARBA00022741"/>
    </source>
</evidence>
<evidence type="ECO:0000256" key="12">
    <source>
        <dbReference type="RuleBase" id="RU361128"/>
    </source>
</evidence>
<dbReference type="InterPro" id="IPR037607">
    <property type="entry name" value="DGK"/>
</dbReference>
<evidence type="ECO:0000256" key="5">
    <source>
        <dbReference type="ARBA" id="ARBA00022737"/>
    </source>
</evidence>
<evidence type="ECO:0000259" key="14">
    <source>
        <dbReference type="PROSITE" id="PS50146"/>
    </source>
</evidence>
<dbReference type="SMART" id="SM00109">
    <property type="entry name" value="C1"/>
    <property type="match status" value="1"/>
</dbReference>
<evidence type="ECO:0000256" key="8">
    <source>
        <dbReference type="ARBA" id="ARBA00022777"/>
    </source>
</evidence>
<dbReference type="PROSITE" id="PS50081">
    <property type="entry name" value="ZF_DAG_PE_2"/>
    <property type="match status" value="1"/>
</dbReference>
<keyword evidence="11" id="KW-0472">Membrane</keyword>
<dbReference type="GO" id="GO:0008270">
    <property type="term" value="F:zinc ion binding"/>
    <property type="evidence" value="ECO:0007669"/>
    <property type="project" value="UniProtKB-KW"/>
</dbReference>
<name>A0A0V0R504_PSEPJ</name>
<dbReference type="Pfam" id="PF00130">
    <property type="entry name" value="C1_1"/>
    <property type="match status" value="1"/>
</dbReference>
<keyword evidence="9" id="KW-0862">Zinc</keyword>
<keyword evidence="7" id="KW-0863">Zinc-finger</keyword>
<dbReference type="Gene3D" id="2.60.200.40">
    <property type="match status" value="1"/>
</dbReference>
<keyword evidence="6 12" id="KW-0547">Nucleotide-binding</keyword>
<evidence type="ECO:0000256" key="10">
    <source>
        <dbReference type="ARBA" id="ARBA00022840"/>
    </source>
</evidence>
<dbReference type="PROSITE" id="PS00479">
    <property type="entry name" value="ZF_DAG_PE_1"/>
    <property type="match status" value="1"/>
</dbReference>
<dbReference type="InParanoid" id="A0A0V0R504"/>
<evidence type="ECO:0000313" key="16">
    <source>
        <dbReference type="Proteomes" id="UP000054937"/>
    </source>
</evidence>
<sequence length="546" mass="62440">MGGLFCNSMSECTKCGILIHNLCRIKRKTQSINKKSENFHKCKFVTTNENEDIHPHQFIEGNLPFNSICSVCDMICSSMYELKGEKCIWCQRCVHNECKKKLSENCDMGSLKNIVIRPNQVKYHKVETSPVKSRPYKNVGNSEDTETELDITRKQGWTFKQQPNQKPIVVIINKKSGGQLGEAFMAQFYRHLNPIQVIDLLKEGLDRLLIFKDIHNLKILVCGGDGTVASVANFMKDLSIPKWSEKNPPIAILPIGTGNDLGRALGWGGGGQTEDMVPYILQQVENGQNVLHDRWQIKFENDQKKPETTMYNYFSLGLDARVCYGFHDLREKHPYLFKSRIGNKFIYTHIGTVDLLQQKTAGFAQNKPSLDKYTELVVDGKKIELPEVENLAFVNISSWAGGAQNLWYNEQQIKTLNNKNIYKPQSFSDGVIEVLGVTSIFHLGQVQVNLQSPIRICQGKKIEITLKDNQHMQIDGEPFLIKPQKIVLQRKDQVYMMTNLAEQQKQPETVHLKYESQIVNTLDWAEAKQHISHEQKQILLKKFLAQ</sequence>
<dbReference type="PANTHER" id="PTHR11255:SF54">
    <property type="entry name" value="DIACYLGLYCEROL KINASE THETA"/>
    <property type="match status" value="1"/>
</dbReference>
<reference evidence="15 16" key="1">
    <citation type="journal article" date="2015" name="Sci. Rep.">
        <title>Genome of the facultative scuticociliatosis pathogen Pseudocohnilembus persalinus provides insight into its virulence through horizontal gene transfer.</title>
        <authorList>
            <person name="Xiong J."/>
            <person name="Wang G."/>
            <person name="Cheng J."/>
            <person name="Tian M."/>
            <person name="Pan X."/>
            <person name="Warren A."/>
            <person name="Jiang C."/>
            <person name="Yuan D."/>
            <person name="Miao W."/>
        </authorList>
    </citation>
    <scope>NUCLEOTIDE SEQUENCE [LARGE SCALE GENOMIC DNA]</scope>
    <source>
        <strain evidence="15">36N120E</strain>
    </source>
</reference>
<dbReference type="CDD" id="cd20805">
    <property type="entry name" value="C1_DGK_rpt2"/>
    <property type="match status" value="1"/>
</dbReference>
<dbReference type="InterPro" id="IPR017438">
    <property type="entry name" value="ATP-NAD_kinase_N"/>
</dbReference>
<dbReference type="PROSITE" id="PS50146">
    <property type="entry name" value="DAGK"/>
    <property type="match status" value="1"/>
</dbReference>
<dbReference type="InterPro" id="IPR046349">
    <property type="entry name" value="C1-like_sf"/>
</dbReference>
<evidence type="ECO:0000256" key="4">
    <source>
        <dbReference type="ARBA" id="ARBA00022723"/>
    </source>
</evidence>
<dbReference type="OMA" id="MQPDCER"/>
<keyword evidence="16" id="KW-1185">Reference proteome</keyword>
<dbReference type="SUPFAM" id="SSF111331">
    <property type="entry name" value="NAD kinase/diacylglycerol kinase-like"/>
    <property type="match status" value="1"/>
</dbReference>
<comment type="catalytic activity">
    <reaction evidence="12">
        <text>a 1,2-diacyl-sn-glycerol + ATP = a 1,2-diacyl-sn-glycero-3-phosphate + ADP + H(+)</text>
        <dbReference type="Rhea" id="RHEA:10272"/>
        <dbReference type="ChEBI" id="CHEBI:15378"/>
        <dbReference type="ChEBI" id="CHEBI:17815"/>
        <dbReference type="ChEBI" id="CHEBI:30616"/>
        <dbReference type="ChEBI" id="CHEBI:58608"/>
        <dbReference type="ChEBI" id="CHEBI:456216"/>
        <dbReference type="EC" id="2.7.1.107"/>
    </reaction>
</comment>
<keyword evidence="3 12" id="KW-0808">Transferase</keyword>
<keyword evidence="8 12" id="KW-0418">Kinase</keyword>
<dbReference type="GO" id="GO:0016020">
    <property type="term" value="C:membrane"/>
    <property type="evidence" value="ECO:0007669"/>
    <property type="project" value="UniProtKB-SubCell"/>
</dbReference>
<evidence type="ECO:0000259" key="13">
    <source>
        <dbReference type="PROSITE" id="PS50081"/>
    </source>
</evidence>
<dbReference type="GO" id="GO:0004143">
    <property type="term" value="F:ATP-dependent diacylglycerol kinase activity"/>
    <property type="evidence" value="ECO:0007669"/>
    <property type="project" value="UniProtKB-EC"/>
</dbReference>
<dbReference type="GO" id="GO:0005524">
    <property type="term" value="F:ATP binding"/>
    <property type="evidence" value="ECO:0007669"/>
    <property type="project" value="UniProtKB-KW"/>
</dbReference>
<keyword evidence="5" id="KW-0677">Repeat</keyword>
<keyword evidence="10 12" id="KW-0067">ATP-binding</keyword>
<gene>
    <name evidence="15" type="ORF">PPERSA_01640</name>
</gene>
<dbReference type="Proteomes" id="UP000054937">
    <property type="component" value="Unassembled WGS sequence"/>
</dbReference>
<keyword evidence="4" id="KW-0479">Metal-binding</keyword>
<dbReference type="GO" id="GO:0007200">
    <property type="term" value="P:phospholipase C-activating G protein-coupled receptor signaling pathway"/>
    <property type="evidence" value="ECO:0007669"/>
    <property type="project" value="InterPro"/>
</dbReference>
<proteinExistence type="inferred from homology"/>
<comment type="caution">
    <text evidence="15">The sequence shown here is derived from an EMBL/GenBank/DDBJ whole genome shotgun (WGS) entry which is preliminary data.</text>
</comment>
<dbReference type="SMART" id="SM00046">
    <property type="entry name" value="DAGKc"/>
    <property type="match status" value="1"/>
</dbReference>
<evidence type="ECO:0000256" key="11">
    <source>
        <dbReference type="ARBA" id="ARBA00023136"/>
    </source>
</evidence>
<dbReference type="AlphaFoldDB" id="A0A0V0R504"/>
<dbReference type="InterPro" id="IPR016064">
    <property type="entry name" value="NAD/diacylglycerol_kinase_sf"/>
</dbReference>